<dbReference type="PANTHER" id="PTHR33221">
    <property type="entry name" value="WINGED HELIX-TURN-HELIX TRANSCRIPTIONAL REGULATOR, RRF2 FAMILY"/>
    <property type="match status" value="1"/>
</dbReference>
<reference evidence="1 2" key="1">
    <citation type="submission" date="2015-04" db="EMBL/GenBank/DDBJ databases">
        <title>Draft genome sequence of bacteremic isolate Catabacter hongkongensis type strain HKU16T.</title>
        <authorList>
            <person name="Lau S.K."/>
            <person name="Teng J.L."/>
            <person name="Huang Y."/>
            <person name="Curreem S.O."/>
            <person name="Tsui S.K."/>
            <person name="Woo P.C."/>
        </authorList>
    </citation>
    <scope>NUCLEOTIDE SEQUENCE [LARGE SCALE GENOMIC DNA]</scope>
    <source>
        <strain evidence="1 2">HKU16</strain>
    </source>
</reference>
<dbReference type="InterPro" id="IPR000944">
    <property type="entry name" value="Tscrpt_reg_Rrf2"/>
</dbReference>
<dbReference type="GO" id="GO:0005829">
    <property type="term" value="C:cytosol"/>
    <property type="evidence" value="ECO:0007669"/>
    <property type="project" value="TreeGrafter"/>
</dbReference>
<dbReference type="RefSeq" id="WP_046443684.1">
    <property type="nucleotide sequence ID" value="NZ_CAUERS010000041.1"/>
</dbReference>
<proteinExistence type="predicted"/>
<accession>A0A0M2NEV1</accession>
<comment type="caution">
    <text evidence="1">The sequence shown here is derived from an EMBL/GenBank/DDBJ whole genome shotgun (WGS) entry which is preliminary data.</text>
</comment>
<dbReference type="Pfam" id="PF02082">
    <property type="entry name" value="Rrf2"/>
    <property type="match status" value="1"/>
</dbReference>
<dbReference type="AlphaFoldDB" id="A0A0M2NEV1"/>
<name>A0A0M2NEV1_9FIRM</name>
<keyword evidence="2" id="KW-1185">Reference proteome</keyword>
<dbReference type="SUPFAM" id="SSF46785">
    <property type="entry name" value="Winged helix' DNA-binding domain"/>
    <property type="match status" value="1"/>
</dbReference>
<dbReference type="NCBIfam" id="TIGR00738">
    <property type="entry name" value="rrf2_super"/>
    <property type="match status" value="1"/>
</dbReference>
<gene>
    <name evidence="1" type="ORF">CHK_1823</name>
</gene>
<sequence>MQLTVTTDYAIRIIMYLAKTKRVTSAGEISEKVGIAKKSLLATANKLRSANLITGHMGVSGGYSLLQKPENITILDILKVTEGPFKIMRCQEHEPFCSCFAAQECPTHSFYREVQEKLERQFEETTIQKLIDGSKKSTQ</sequence>
<evidence type="ECO:0000313" key="1">
    <source>
        <dbReference type="EMBL" id="KKI50708.1"/>
    </source>
</evidence>
<dbReference type="GO" id="GO:0003700">
    <property type="term" value="F:DNA-binding transcription factor activity"/>
    <property type="evidence" value="ECO:0007669"/>
    <property type="project" value="TreeGrafter"/>
</dbReference>
<dbReference type="Gene3D" id="1.10.10.10">
    <property type="entry name" value="Winged helix-like DNA-binding domain superfamily/Winged helix DNA-binding domain"/>
    <property type="match status" value="1"/>
</dbReference>
<protein>
    <submittedName>
        <fullName evidence="1">Rrf2 family transcriptional regulator</fullName>
    </submittedName>
</protein>
<dbReference type="InterPro" id="IPR036390">
    <property type="entry name" value="WH_DNA-bd_sf"/>
</dbReference>
<dbReference type="InterPro" id="IPR036388">
    <property type="entry name" value="WH-like_DNA-bd_sf"/>
</dbReference>
<organism evidence="1 2">
    <name type="scientific">Christensenella hongkongensis</name>
    <dbReference type="NCBI Taxonomy" id="270498"/>
    <lineage>
        <taxon>Bacteria</taxon>
        <taxon>Bacillati</taxon>
        <taxon>Bacillota</taxon>
        <taxon>Clostridia</taxon>
        <taxon>Christensenellales</taxon>
        <taxon>Christensenellaceae</taxon>
        <taxon>Christensenella</taxon>
    </lineage>
</organism>
<dbReference type="EMBL" id="LAYJ01000102">
    <property type="protein sequence ID" value="KKI50708.1"/>
    <property type="molecule type" value="Genomic_DNA"/>
</dbReference>
<dbReference type="PROSITE" id="PS51197">
    <property type="entry name" value="HTH_RRF2_2"/>
    <property type="match status" value="1"/>
</dbReference>
<dbReference type="OrthoDB" id="9808360at2"/>
<dbReference type="Proteomes" id="UP000034076">
    <property type="component" value="Unassembled WGS sequence"/>
</dbReference>
<dbReference type="STRING" id="270498.CHK_1823"/>
<dbReference type="PANTHER" id="PTHR33221:SF2">
    <property type="entry name" value="TRANSCRIPTIONAL REGULATOR"/>
    <property type="match status" value="1"/>
</dbReference>
<evidence type="ECO:0000313" key="2">
    <source>
        <dbReference type="Proteomes" id="UP000034076"/>
    </source>
</evidence>